<gene>
    <name evidence="2" type="ORF">MIND_00568900</name>
</gene>
<dbReference type="AlphaFoldDB" id="A0A8H6SQX3"/>
<feature type="compositionally biased region" description="Pro residues" evidence="1">
    <location>
        <begin position="408"/>
        <end position="422"/>
    </location>
</feature>
<dbReference type="GeneID" id="59344972"/>
<feature type="compositionally biased region" description="Basic and acidic residues" evidence="1">
    <location>
        <begin position="303"/>
        <end position="317"/>
    </location>
</feature>
<evidence type="ECO:0000313" key="2">
    <source>
        <dbReference type="EMBL" id="KAF7303405.1"/>
    </source>
</evidence>
<name>A0A8H6SQX3_9AGAR</name>
<feature type="region of interest" description="Disordered" evidence="1">
    <location>
        <begin position="382"/>
        <end position="453"/>
    </location>
</feature>
<feature type="compositionally biased region" description="Basic and acidic residues" evidence="1">
    <location>
        <begin position="272"/>
        <end position="282"/>
    </location>
</feature>
<feature type="region of interest" description="Disordered" evidence="1">
    <location>
        <begin position="1"/>
        <end position="370"/>
    </location>
</feature>
<proteinExistence type="predicted"/>
<dbReference type="EMBL" id="JACAZF010000005">
    <property type="protein sequence ID" value="KAF7303405.1"/>
    <property type="molecule type" value="Genomic_DNA"/>
</dbReference>
<feature type="compositionally biased region" description="Low complexity" evidence="1">
    <location>
        <begin position="41"/>
        <end position="66"/>
    </location>
</feature>
<evidence type="ECO:0000256" key="1">
    <source>
        <dbReference type="SAM" id="MobiDB-lite"/>
    </source>
</evidence>
<feature type="compositionally biased region" description="Basic and acidic residues" evidence="1">
    <location>
        <begin position="429"/>
        <end position="443"/>
    </location>
</feature>
<sequence>MAYQPPRGPHGNYDWNAFGGQGQPHQPRSSGPYSSGYHSTAQAPPAASYSYSYPQAGPSYPGPSGSRMPHAPRLAGPTDWREVDVVDEDAEDKEDWADEHREYVSPQSRAPPPPVFPRPRQGQLGSLIDRARSPAIERSKTPIGQRMRRPGGSGAERPARPRTPVGRAGTRPMPAAPSKGEGYLHPGAQATAHYSSYPPESPQNPSYRDFPGDYPQKHAKSSAKEGAYGEDNYSPPKNDYRGRRGAAAPSAYDRDDRYPGPSARFQPSGKLSEPRPVRKYDPREDEDRESAELLAQAAFRSFSLRDRPLVDDRDPSPHRRPKPGKKPASSLGAGAGPGGGLQLSFIGRPPVSANRADGPRPAVAPPMKTAQSAPAVLIEFPPRQRPVPQPKAPLAIPFLPPQAQGQPPSYPPYRSGPPPPPGGVYLDYSRFEPGRPPESDRPSLYEAGRSSTI</sequence>
<comment type="caution">
    <text evidence="2">The sequence shown here is derived from an EMBL/GenBank/DDBJ whole genome shotgun (WGS) entry which is preliminary data.</text>
</comment>
<dbReference type="RefSeq" id="XP_037220377.1">
    <property type="nucleotide sequence ID" value="XM_037362456.1"/>
</dbReference>
<feature type="compositionally biased region" description="Basic and acidic residues" evidence="1">
    <location>
        <begin position="129"/>
        <end position="140"/>
    </location>
</feature>
<dbReference type="Proteomes" id="UP000636479">
    <property type="component" value="Unassembled WGS sequence"/>
</dbReference>
<evidence type="ECO:0000313" key="3">
    <source>
        <dbReference type="Proteomes" id="UP000636479"/>
    </source>
</evidence>
<feature type="compositionally biased region" description="Acidic residues" evidence="1">
    <location>
        <begin position="85"/>
        <end position="97"/>
    </location>
</feature>
<feature type="compositionally biased region" description="Polar residues" evidence="1">
    <location>
        <begin position="23"/>
        <end position="40"/>
    </location>
</feature>
<organism evidence="2 3">
    <name type="scientific">Mycena indigotica</name>
    <dbReference type="NCBI Taxonomy" id="2126181"/>
    <lineage>
        <taxon>Eukaryota</taxon>
        <taxon>Fungi</taxon>
        <taxon>Dikarya</taxon>
        <taxon>Basidiomycota</taxon>
        <taxon>Agaricomycotina</taxon>
        <taxon>Agaricomycetes</taxon>
        <taxon>Agaricomycetidae</taxon>
        <taxon>Agaricales</taxon>
        <taxon>Marasmiineae</taxon>
        <taxon>Mycenaceae</taxon>
        <taxon>Mycena</taxon>
    </lineage>
</organism>
<protein>
    <submittedName>
        <fullName evidence="2">Uncharacterized protein</fullName>
    </submittedName>
</protein>
<reference evidence="2" key="1">
    <citation type="submission" date="2020-05" db="EMBL/GenBank/DDBJ databases">
        <title>Mycena genomes resolve the evolution of fungal bioluminescence.</title>
        <authorList>
            <person name="Tsai I.J."/>
        </authorList>
    </citation>
    <scope>NUCLEOTIDE SEQUENCE</scope>
    <source>
        <strain evidence="2">171206Taipei</strain>
    </source>
</reference>
<keyword evidence="3" id="KW-1185">Reference proteome</keyword>
<accession>A0A8H6SQX3</accession>